<keyword evidence="2" id="KW-0378">Hydrolase</keyword>
<feature type="region of interest" description="Disordered" evidence="1">
    <location>
        <begin position="204"/>
        <end position="228"/>
    </location>
</feature>
<keyword evidence="3" id="KW-1185">Reference proteome</keyword>
<feature type="compositionally biased region" description="Low complexity" evidence="1">
    <location>
        <begin position="204"/>
        <end position="214"/>
    </location>
</feature>
<accession>A0ABU2LC05</accession>
<evidence type="ECO:0000256" key="1">
    <source>
        <dbReference type="SAM" id="MobiDB-lite"/>
    </source>
</evidence>
<dbReference type="GO" id="GO:0008233">
    <property type="term" value="F:peptidase activity"/>
    <property type="evidence" value="ECO:0007669"/>
    <property type="project" value="UniProtKB-KW"/>
</dbReference>
<dbReference type="GO" id="GO:0006508">
    <property type="term" value="P:proteolysis"/>
    <property type="evidence" value="ECO:0007669"/>
    <property type="project" value="UniProtKB-KW"/>
</dbReference>
<evidence type="ECO:0000313" key="3">
    <source>
        <dbReference type="Proteomes" id="UP001183388"/>
    </source>
</evidence>
<dbReference type="PANTHER" id="PTHR43019">
    <property type="entry name" value="SERINE ENDOPROTEASE DEGS"/>
    <property type="match status" value="1"/>
</dbReference>
<dbReference type="Gene3D" id="2.40.10.120">
    <property type="match status" value="1"/>
</dbReference>
<reference evidence="3" key="1">
    <citation type="submission" date="2023-07" db="EMBL/GenBank/DDBJ databases">
        <title>30 novel species of actinomycetes from the DSMZ collection.</title>
        <authorList>
            <person name="Nouioui I."/>
        </authorList>
    </citation>
    <scope>NUCLEOTIDE SEQUENCE [LARGE SCALE GENOMIC DNA]</scope>
    <source>
        <strain evidence="3">DSM 44917</strain>
    </source>
</reference>
<dbReference type="RefSeq" id="WP_311631981.1">
    <property type="nucleotide sequence ID" value="NZ_JAVREN010000029.1"/>
</dbReference>
<dbReference type="SUPFAM" id="SSF50494">
    <property type="entry name" value="Trypsin-like serine proteases"/>
    <property type="match status" value="1"/>
</dbReference>
<name>A0ABU2LC05_9ACTN</name>
<evidence type="ECO:0000313" key="2">
    <source>
        <dbReference type="EMBL" id="MDT0309030.1"/>
    </source>
</evidence>
<proteinExistence type="predicted"/>
<dbReference type="EMBL" id="JAVREN010000029">
    <property type="protein sequence ID" value="MDT0309030.1"/>
    <property type="molecule type" value="Genomic_DNA"/>
</dbReference>
<protein>
    <submittedName>
        <fullName evidence="2">Serine protease</fullName>
    </submittedName>
</protein>
<gene>
    <name evidence="2" type="ORF">RM780_18990</name>
</gene>
<comment type="caution">
    <text evidence="2">The sequence shown here is derived from an EMBL/GenBank/DDBJ whole genome shotgun (WGS) entry which is preliminary data.</text>
</comment>
<feature type="region of interest" description="Disordered" evidence="1">
    <location>
        <begin position="574"/>
        <end position="618"/>
    </location>
</feature>
<dbReference type="Proteomes" id="UP001183388">
    <property type="component" value="Unassembled WGS sequence"/>
</dbReference>
<dbReference type="PANTHER" id="PTHR43019:SF23">
    <property type="entry name" value="PROTEASE DO-LIKE 5, CHLOROPLASTIC"/>
    <property type="match status" value="1"/>
</dbReference>
<dbReference type="InterPro" id="IPR009003">
    <property type="entry name" value="Peptidase_S1_PA"/>
</dbReference>
<organism evidence="2 3">
    <name type="scientific">Streptomyces boetiae</name>
    <dbReference type="NCBI Taxonomy" id="3075541"/>
    <lineage>
        <taxon>Bacteria</taxon>
        <taxon>Bacillati</taxon>
        <taxon>Actinomycetota</taxon>
        <taxon>Actinomycetes</taxon>
        <taxon>Kitasatosporales</taxon>
        <taxon>Streptomycetaceae</taxon>
        <taxon>Streptomyces</taxon>
    </lineage>
</organism>
<feature type="compositionally biased region" description="Basic and acidic residues" evidence="1">
    <location>
        <begin position="574"/>
        <end position="591"/>
    </location>
</feature>
<keyword evidence="2" id="KW-0645">Protease</keyword>
<dbReference type="Pfam" id="PF13365">
    <property type="entry name" value="Trypsin_2"/>
    <property type="match status" value="1"/>
</dbReference>
<sequence length="618" mass="64798">MGDNATERWLARIRESPQGPVLGAGVLLGEEHVLTCAHLLPGEDVPVTVEPVRDGPAGARVAEGGWAPERTDAAWGPSGDLALLRLSRPQPPGRGTRLLRLAPTRGREVRMYGFPDGAEAGLVLFGRLDGLMADGRVQISARRGSAAVVPGFSGGGVVDERTGRVIGIVVSTCRRGGISVSFMIPVETVLQHVPRVAAHVDGEAVADPGPAGADPGPGPEADPDADQLPEEDAEFAVRLADWLSGGESAAPVESAVVGPGDRARALPLDRALSLADRELPAPARAEHLANAPPGTVPPVGSLDLTVDATAQPTDRIAERVCGRMGITPGAGRTYAERLRSTPLPLTLVVRGVDRAPDGEGLLELLELLAEQGARVLLVFHGGDEAVREAATAALAFRSRLGAIDRRLGECAETGWRELHRRRQIVRVNAEPARDAMERATSALVRIPAQRARVARLGAQLQAGRCAGGGTGSWDAAGLERLGAALFAPARFAAAAGERVTEALAALDALIARRDELRERLTAVHLLAGDLDSPDGEDLALADLYRRARALLMQGPCDVPAADAAVAEYGAEVRRRLGQQRRRDREDGREADELPPGARPFLGPHRRPGPDPAGGPAGG</sequence>